<dbReference type="InterPro" id="IPR011011">
    <property type="entry name" value="Znf_FYVE_PHD"/>
</dbReference>
<dbReference type="InterPro" id="IPR001965">
    <property type="entry name" value="Znf_PHD"/>
</dbReference>
<keyword evidence="3" id="KW-0158">Chromosome</keyword>
<feature type="non-terminal residue" evidence="16">
    <location>
        <position position="1"/>
    </location>
</feature>
<keyword evidence="4 16" id="KW-0489">Methyltransferase</keyword>
<evidence type="ECO:0000256" key="5">
    <source>
        <dbReference type="ARBA" id="ARBA00022679"/>
    </source>
</evidence>
<proteinExistence type="predicted"/>
<dbReference type="Pfam" id="PF00856">
    <property type="entry name" value="SET"/>
    <property type="match status" value="1"/>
</dbReference>
<dbReference type="PROSITE" id="PS50868">
    <property type="entry name" value="POST_SET"/>
    <property type="match status" value="1"/>
</dbReference>
<dbReference type="InterPro" id="IPR046341">
    <property type="entry name" value="SET_dom_sf"/>
</dbReference>
<keyword evidence="11" id="KW-0539">Nucleus</keyword>
<accession>A0ABQ7JCP8</accession>
<evidence type="ECO:0000256" key="7">
    <source>
        <dbReference type="ARBA" id="ARBA00022723"/>
    </source>
</evidence>
<dbReference type="InterPro" id="IPR001214">
    <property type="entry name" value="SET_dom"/>
</dbReference>
<evidence type="ECO:0000256" key="4">
    <source>
        <dbReference type="ARBA" id="ARBA00022603"/>
    </source>
</evidence>
<feature type="domain" description="Post-SET" evidence="15">
    <location>
        <begin position="127"/>
        <end position="143"/>
    </location>
</feature>
<dbReference type="GO" id="GO:0008168">
    <property type="term" value="F:methyltransferase activity"/>
    <property type="evidence" value="ECO:0007669"/>
    <property type="project" value="UniProtKB-KW"/>
</dbReference>
<sequence length="458" mass="53139">ISDISGKGRGMIAGRDFEAGDFVCEYIGEVVSSEEYQHRIQSHSMMEIDDRLESHWYVLEVKNGVYLDSTYMGNLSRFINHSCSPNARNKVVNVKGTYRMGIFCIKDIKRGEEIFYDYGFKSKGIGGGFRCLCGSANCRGQIGISTSHSNVFKNIEKLQKYRMEGNTVELLDEFTAHMTNNDFSDPYRLKRPHPAAVLDDITTVNDWILQKRRKFSSFESKNPFWAGIVEQQHLFNAHPNFLKLLHLNGGTLKDYMAATSKKFAMDVPWTVFANELSWPQRDAARECGVFYDEFFFSARRFYQCQMLVLSRLLHERKDSDNLQSIMDKSWGKREVCTVCGKYGEMNVCEACGEVIHQRCIDVTCGKDEEFLCLVCRHTGHRNHWYLTPEFDREIMAMNLSHFRTFTDFSLISNRHSNSIHEMNLSEDFSRNHNFSENLFNSHHLNSFNFSVGWEDWSM</sequence>
<name>A0ABQ7JCP8_9APIC</name>
<dbReference type="PROSITE" id="PS50016">
    <property type="entry name" value="ZF_PHD_2"/>
    <property type="match status" value="1"/>
</dbReference>
<evidence type="ECO:0000259" key="13">
    <source>
        <dbReference type="PROSITE" id="PS50016"/>
    </source>
</evidence>
<organism evidence="16 17">
    <name type="scientific">Cardiosporidium cionae</name>
    <dbReference type="NCBI Taxonomy" id="476202"/>
    <lineage>
        <taxon>Eukaryota</taxon>
        <taxon>Sar</taxon>
        <taxon>Alveolata</taxon>
        <taxon>Apicomplexa</taxon>
        <taxon>Aconoidasida</taxon>
        <taxon>Nephromycida</taxon>
        <taxon>Cardiosporidium</taxon>
    </lineage>
</organism>
<dbReference type="Proteomes" id="UP000823046">
    <property type="component" value="Unassembled WGS sequence"/>
</dbReference>
<evidence type="ECO:0000256" key="9">
    <source>
        <dbReference type="ARBA" id="ARBA00022833"/>
    </source>
</evidence>
<keyword evidence="9" id="KW-0862">Zinc</keyword>
<feature type="domain" description="SET" evidence="14">
    <location>
        <begin position="1"/>
        <end position="119"/>
    </location>
</feature>
<comment type="caution">
    <text evidence="16">The sequence shown here is derived from an EMBL/GenBank/DDBJ whole genome shotgun (WGS) entry which is preliminary data.</text>
</comment>
<dbReference type="SUPFAM" id="SSF57903">
    <property type="entry name" value="FYVE/PHD zinc finger"/>
    <property type="match status" value="1"/>
</dbReference>
<dbReference type="PANTHER" id="PTHR22884">
    <property type="entry name" value="SET DOMAIN PROTEINS"/>
    <property type="match status" value="1"/>
</dbReference>
<evidence type="ECO:0000256" key="10">
    <source>
        <dbReference type="ARBA" id="ARBA00022853"/>
    </source>
</evidence>
<evidence type="ECO:0000256" key="8">
    <source>
        <dbReference type="ARBA" id="ARBA00022771"/>
    </source>
</evidence>
<dbReference type="SUPFAM" id="SSF82199">
    <property type="entry name" value="SET domain"/>
    <property type="match status" value="1"/>
</dbReference>
<evidence type="ECO:0000259" key="14">
    <source>
        <dbReference type="PROSITE" id="PS50280"/>
    </source>
</evidence>
<evidence type="ECO:0000313" key="16">
    <source>
        <dbReference type="EMBL" id="KAF8821792.1"/>
    </source>
</evidence>
<dbReference type="Gene3D" id="2.170.270.10">
    <property type="entry name" value="SET domain"/>
    <property type="match status" value="1"/>
</dbReference>
<keyword evidence="6" id="KW-0949">S-adenosyl-L-methionine</keyword>
<evidence type="ECO:0000256" key="11">
    <source>
        <dbReference type="ARBA" id="ARBA00023242"/>
    </source>
</evidence>
<dbReference type="Gene3D" id="3.30.40.10">
    <property type="entry name" value="Zinc/RING finger domain, C3HC4 (zinc finger)"/>
    <property type="match status" value="1"/>
</dbReference>
<gene>
    <name evidence="16" type="primary">SET2</name>
    <name evidence="16" type="ORF">IE077_001572</name>
</gene>
<dbReference type="InterPro" id="IPR003616">
    <property type="entry name" value="Post-SET_dom"/>
</dbReference>
<keyword evidence="8 12" id="KW-0863">Zinc-finger</keyword>
<evidence type="ECO:0000256" key="1">
    <source>
        <dbReference type="ARBA" id="ARBA00004123"/>
    </source>
</evidence>
<evidence type="ECO:0000256" key="12">
    <source>
        <dbReference type="PROSITE-ProRule" id="PRU00146"/>
    </source>
</evidence>
<evidence type="ECO:0000313" key="17">
    <source>
        <dbReference type="Proteomes" id="UP000823046"/>
    </source>
</evidence>
<evidence type="ECO:0000256" key="2">
    <source>
        <dbReference type="ARBA" id="ARBA00004286"/>
    </source>
</evidence>
<dbReference type="InterPro" id="IPR050777">
    <property type="entry name" value="SET2_Histone-Lys_MeTrsfase"/>
</dbReference>
<evidence type="ECO:0000256" key="6">
    <source>
        <dbReference type="ARBA" id="ARBA00022691"/>
    </source>
</evidence>
<dbReference type="PROSITE" id="PS50280">
    <property type="entry name" value="SET"/>
    <property type="match status" value="1"/>
</dbReference>
<dbReference type="InterPro" id="IPR013083">
    <property type="entry name" value="Znf_RING/FYVE/PHD"/>
</dbReference>
<dbReference type="InterPro" id="IPR019787">
    <property type="entry name" value="Znf_PHD-finger"/>
</dbReference>
<keyword evidence="17" id="KW-1185">Reference proteome</keyword>
<reference evidence="16 17" key="1">
    <citation type="journal article" date="2020" name="bioRxiv">
        <title>Metabolic contributions of an alphaproteobacterial endosymbiont in the apicomplexan Cardiosporidium cionae.</title>
        <authorList>
            <person name="Hunter E.S."/>
            <person name="Paight C.J."/>
            <person name="Lane C.E."/>
        </authorList>
    </citation>
    <scope>NUCLEOTIDE SEQUENCE [LARGE SCALE GENOMIC DNA]</scope>
    <source>
        <strain evidence="16">ESH_2018</strain>
    </source>
</reference>
<dbReference type="EMBL" id="JADAQX010000126">
    <property type="protein sequence ID" value="KAF8821792.1"/>
    <property type="molecule type" value="Genomic_DNA"/>
</dbReference>
<keyword evidence="10" id="KW-0156">Chromatin regulator</keyword>
<comment type="subcellular location">
    <subcellularLocation>
        <location evidence="2">Chromosome</location>
    </subcellularLocation>
    <subcellularLocation>
        <location evidence="1">Nucleus</location>
    </subcellularLocation>
</comment>
<keyword evidence="5" id="KW-0808">Transferase</keyword>
<dbReference type="SMART" id="SM00317">
    <property type="entry name" value="SET"/>
    <property type="match status" value="1"/>
</dbReference>
<dbReference type="GO" id="GO:0032259">
    <property type="term" value="P:methylation"/>
    <property type="evidence" value="ECO:0007669"/>
    <property type="project" value="UniProtKB-KW"/>
</dbReference>
<feature type="domain" description="PHD-type" evidence="13">
    <location>
        <begin position="333"/>
        <end position="378"/>
    </location>
</feature>
<evidence type="ECO:0000259" key="15">
    <source>
        <dbReference type="PROSITE" id="PS50868"/>
    </source>
</evidence>
<evidence type="ECO:0000256" key="3">
    <source>
        <dbReference type="ARBA" id="ARBA00022454"/>
    </source>
</evidence>
<keyword evidence="7" id="KW-0479">Metal-binding</keyword>
<protein>
    <submittedName>
        <fullName evidence="16">Histone lysine methyltransferase SET2</fullName>
    </submittedName>
</protein>
<dbReference type="SMART" id="SM00249">
    <property type="entry name" value="PHD"/>
    <property type="match status" value="1"/>
</dbReference>